<name>A0ABX7G2S7_9GAMM</name>
<reference evidence="2 3" key="1">
    <citation type="journal article" date="2012" name="Antonie Van Leeuwenhoek">
        <title>Shewanella litorisediminis sp. nov., a gammaproteobacterium isolated from a tidal flat sediment.</title>
        <authorList>
            <person name="Lee M.H."/>
            <person name="Yoon J.H."/>
        </authorList>
    </citation>
    <scope>NUCLEOTIDE SEQUENCE [LARGE SCALE GENOMIC DNA]</scope>
    <source>
        <strain evidence="2 3">SMK1-12</strain>
    </source>
</reference>
<evidence type="ECO:0008006" key="4">
    <source>
        <dbReference type="Google" id="ProtNLM"/>
    </source>
</evidence>
<evidence type="ECO:0000313" key="2">
    <source>
        <dbReference type="EMBL" id="QRH01611.1"/>
    </source>
</evidence>
<organism evidence="2 3">
    <name type="scientific">Shewanella litorisediminis</name>
    <dbReference type="NCBI Taxonomy" id="1173586"/>
    <lineage>
        <taxon>Bacteria</taxon>
        <taxon>Pseudomonadati</taxon>
        <taxon>Pseudomonadota</taxon>
        <taxon>Gammaproteobacteria</taxon>
        <taxon>Alteromonadales</taxon>
        <taxon>Shewanellaceae</taxon>
        <taxon>Shewanella</taxon>
    </lineage>
</organism>
<dbReference type="Proteomes" id="UP000596252">
    <property type="component" value="Chromosome"/>
</dbReference>
<proteinExistence type="predicted"/>
<keyword evidence="3" id="KW-1185">Reference proteome</keyword>
<feature type="chain" id="PRO_5047309765" description="Lipoprotein" evidence="1">
    <location>
        <begin position="21"/>
        <end position="177"/>
    </location>
</feature>
<dbReference type="EMBL" id="CP069213">
    <property type="protein sequence ID" value="QRH01611.1"/>
    <property type="molecule type" value="Genomic_DNA"/>
</dbReference>
<sequence length="177" mass="19245">MKGMIFGALALTGLMTSVAAQEQAMVLPPVLFVSTFDSTELFDKLKSSQQLGNIDKENLGTPLRLVVSYKLQPTAGGTAAGLTSAILAGSSLGILPVVTNNDLVLTYDFRVHGKSVSRIEYRENFTQAQNMYSNQLGGLDKDSMAWVLSTTDKFVADLVQNQEVKTLVEEYSFYFGS</sequence>
<evidence type="ECO:0000313" key="3">
    <source>
        <dbReference type="Proteomes" id="UP000596252"/>
    </source>
</evidence>
<evidence type="ECO:0000256" key="1">
    <source>
        <dbReference type="SAM" id="SignalP"/>
    </source>
</evidence>
<dbReference type="RefSeq" id="WP_203325284.1">
    <property type="nucleotide sequence ID" value="NZ_CP069213.1"/>
</dbReference>
<keyword evidence="1" id="KW-0732">Signal</keyword>
<accession>A0ABX7G2S7</accession>
<feature type="signal peptide" evidence="1">
    <location>
        <begin position="1"/>
        <end position="20"/>
    </location>
</feature>
<gene>
    <name evidence="2" type="ORF">JQC75_17480</name>
</gene>
<protein>
    <recommendedName>
        <fullName evidence="4">Lipoprotein</fullName>
    </recommendedName>
</protein>